<sequence length="218" mass="23370">MQDRKIYLARHGRIAADGNSDHRYIGQIDVPLSAEGIRQAALLRQALARQEIGHIFSSDLTRSAHTAAIIAAGRGLTPVSRADLREIAMGQWEGKSLADIARQCPADYAERGRDIVNYRIPGGESFADCQNRINAALAEILASTAGNVLIVGHAGINRLLLCQALGMPVTGLFRIGQDYGCLNILVNSDRQYRVQLLNAWLGPTAAAPDCGYSGGGCC</sequence>
<dbReference type="GO" id="GO:0016791">
    <property type="term" value="F:phosphatase activity"/>
    <property type="evidence" value="ECO:0007669"/>
    <property type="project" value="TreeGrafter"/>
</dbReference>
<evidence type="ECO:0000313" key="3">
    <source>
        <dbReference type="EMBL" id="SDM94151.1"/>
    </source>
</evidence>
<keyword evidence="4" id="KW-1185">Reference proteome</keyword>
<dbReference type="InterPro" id="IPR013078">
    <property type="entry name" value="His_Pase_superF_clade-1"/>
</dbReference>
<proteinExistence type="predicted"/>
<name>A0A1G9XC87_9FIRM</name>
<accession>A0A1G9XC87</accession>
<evidence type="ECO:0000256" key="2">
    <source>
        <dbReference type="PIRSR" id="PIRSR613078-2"/>
    </source>
</evidence>
<dbReference type="RefSeq" id="WP_092074416.1">
    <property type="nucleotide sequence ID" value="NZ_FNHB01000009.1"/>
</dbReference>
<gene>
    <name evidence="3" type="ORF">SAMN04488502_10947</name>
</gene>
<organism evidence="3 4">
    <name type="scientific">Dendrosporobacter quercicolus</name>
    <dbReference type="NCBI Taxonomy" id="146817"/>
    <lineage>
        <taxon>Bacteria</taxon>
        <taxon>Bacillati</taxon>
        <taxon>Bacillota</taxon>
        <taxon>Negativicutes</taxon>
        <taxon>Selenomonadales</taxon>
        <taxon>Sporomusaceae</taxon>
        <taxon>Dendrosporobacter</taxon>
    </lineage>
</organism>
<dbReference type="CDD" id="cd07067">
    <property type="entry name" value="HP_PGM_like"/>
    <property type="match status" value="1"/>
</dbReference>
<reference evidence="3 4" key="1">
    <citation type="submission" date="2016-10" db="EMBL/GenBank/DDBJ databases">
        <authorList>
            <person name="de Groot N.N."/>
        </authorList>
    </citation>
    <scope>NUCLEOTIDE SEQUENCE [LARGE SCALE GENOMIC DNA]</scope>
    <source>
        <strain evidence="3 4">DSM 1736</strain>
    </source>
</reference>
<dbReference type="Pfam" id="PF00300">
    <property type="entry name" value="His_Phos_1"/>
    <property type="match status" value="1"/>
</dbReference>
<evidence type="ECO:0000313" key="4">
    <source>
        <dbReference type="Proteomes" id="UP000214880"/>
    </source>
</evidence>
<protein>
    <submittedName>
        <fullName evidence="3">Probable phosphoglycerate mutase</fullName>
    </submittedName>
</protein>
<feature type="binding site" evidence="2">
    <location>
        <begin position="10"/>
        <end position="19"/>
    </location>
    <ligand>
        <name>substrate</name>
    </ligand>
</feature>
<dbReference type="STRING" id="146817.SAMN04488502_10947"/>
<feature type="active site" description="Tele-phosphohistidine intermediate" evidence="1">
    <location>
        <position position="11"/>
    </location>
</feature>
<dbReference type="Proteomes" id="UP000214880">
    <property type="component" value="Unassembled WGS sequence"/>
</dbReference>
<dbReference type="EMBL" id="FNHB01000009">
    <property type="protein sequence ID" value="SDM94151.1"/>
    <property type="molecule type" value="Genomic_DNA"/>
</dbReference>
<dbReference type="SMART" id="SM00855">
    <property type="entry name" value="PGAM"/>
    <property type="match status" value="1"/>
</dbReference>
<dbReference type="PANTHER" id="PTHR48100">
    <property type="entry name" value="BROAD-SPECIFICITY PHOSPHATASE YOR283W-RELATED"/>
    <property type="match status" value="1"/>
</dbReference>
<feature type="active site" description="Proton donor/acceptor" evidence="1">
    <location>
        <position position="86"/>
    </location>
</feature>
<feature type="binding site" evidence="2">
    <location>
        <position position="62"/>
    </location>
    <ligand>
        <name>substrate</name>
    </ligand>
</feature>
<dbReference type="GO" id="GO:0005737">
    <property type="term" value="C:cytoplasm"/>
    <property type="evidence" value="ECO:0007669"/>
    <property type="project" value="TreeGrafter"/>
</dbReference>
<dbReference type="Gene3D" id="3.40.50.1240">
    <property type="entry name" value="Phosphoglycerate mutase-like"/>
    <property type="match status" value="1"/>
</dbReference>
<dbReference type="InterPro" id="IPR050275">
    <property type="entry name" value="PGM_Phosphatase"/>
</dbReference>
<dbReference type="AlphaFoldDB" id="A0A1G9XC87"/>
<dbReference type="SUPFAM" id="SSF53254">
    <property type="entry name" value="Phosphoglycerate mutase-like"/>
    <property type="match status" value="1"/>
</dbReference>
<dbReference type="PANTHER" id="PTHR48100:SF1">
    <property type="entry name" value="HISTIDINE PHOSPHATASE FAMILY PROTEIN-RELATED"/>
    <property type="match status" value="1"/>
</dbReference>
<dbReference type="InterPro" id="IPR029033">
    <property type="entry name" value="His_PPase_superfam"/>
</dbReference>
<evidence type="ECO:0000256" key="1">
    <source>
        <dbReference type="PIRSR" id="PIRSR613078-1"/>
    </source>
</evidence>
<dbReference type="OrthoDB" id="9781415at2"/>